<dbReference type="Gene3D" id="3.30.300.30">
    <property type="match status" value="1"/>
</dbReference>
<keyword evidence="3" id="KW-0597">Phosphoprotein</keyword>
<dbReference type="Pfam" id="PF00501">
    <property type="entry name" value="AMP-binding"/>
    <property type="match status" value="1"/>
</dbReference>
<feature type="domain" description="Carrier" evidence="5">
    <location>
        <begin position="22"/>
        <end position="97"/>
    </location>
</feature>
<dbReference type="InterPro" id="IPR029058">
    <property type="entry name" value="AB_hydrolase_fold"/>
</dbReference>
<dbReference type="PROSITE" id="PS00012">
    <property type="entry name" value="PHOSPHOPANTETHEINE"/>
    <property type="match status" value="2"/>
</dbReference>
<evidence type="ECO:0000256" key="3">
    <source>
        <dbReference type="ARBA" id="ARBA00022553"/>
    </source>
</evidence>
<dbReference type="SMART" id="SM00823">
    <property type="entry name" value="PKS_PP"/>
    <property type="match status" value="2"/>
</dbReference>
<dbReference type="RefSeq" id="WP_311039382.1">
    <property type="nucleotide sequence ID" value="NZ_CP117522.1"/>
</dbReference>
<dbReference type="InterPro" id="IPR025110">
    <property type="entry name" value="AMP-bd_C"/>
</dbReference>
<dbReference type="InterPro" id="IPR001031">
    <property type="entry name" value="Thioesterase"/>
</dbReference>
<keyword evidence="2" id="KW-0596">Phosphopantetheine</keyword>
<dbReference type="InterPro" id="IPR036736">
    <property type="entry name" value="ACP-like_sf"/>
</dbReference>
<dbReference type="Pfam" id="PF00550">
    <property type="entry name" value="PP-binding"/>
    <property type="match status" value="2"/>
</dbReference>
<feature type="region of interest" description="Disordered" evidence="4">
    <location>
        <begin position="308"/>
        <end position="328"/>
    </location>
</feature>
<dbReference type="Gene3D" id="3.40.50.1820">
    <property type="entry name" value="alpha/beta hydrolase"/>
    <property type="match status" value="1"/>
</dbReference>
<dbReference type="InterPro" id="IPR020845">
    <property type="entry name" value="AMP-binding_CS"/>
</dbReference>
<dbReference type="EMBL" id="CP117522">
    <property type="protein sequence ID" value="WNF01048.1"/>
    <property type="molecule type" value="Genomic_DNA"/>
</dbReference>
<dbReference type="InterPro" id="IPR020806">
    <property type="entry name" value="PKS_PP-bd"/>
</dbReference>
<keyword evidence="7" id="KW-1185">Reference proteome</keyword>
<name>A0ABY9V9X4_9ACTN</name>
<dbReference type="Gene3D" id="3.30.559.10">
    <property type="entry name" value="Chloramphenicol acetyltransferase-like domain"/>
    <property type="match status" value="1"/>
</dbReference>
<feature type="domain" description="Carrier" evidence="5">
    <location>
        <begin position="1072"/>
        <end position="1147"/>
    </location>
</feature>
<dbReference type="Pfam" id="PF13193">
    <property type="entry name" value="AMP-binding_C"/>
    <property type="match status" value="1"/>
</dbReference>
<dbReference type="SUPFAM" id="SSF56801">
    <property type="entry name" value="Acetyl-CoA synthetase-like"/>
    <property type="match status" value="1"/>
</dbReference>
<dbReference type="InterPro" id="IPR000873">
    <property type="entry name" value="AMP-dep_synth/lig_dom"/>
</dbReference>
<dbReference type="InterPro" id="IPR009081">
    <property type="entry name" value="PP-bd_ACP"/>
</dbReference>
<dbReference type="Pfam" id="PF00975">
    <property type="entry name" value="Thioesterase"/>
    <property type="match status" value="1"/>
</dbReference>
<feature type="compositionally biased region" description="Polar residues" evidence="4">
    <location>
        <begin position="1"/>
        <end position="10"/>
    </location>
</feature>
<dbReference type="InterPro" id="IPR001242">
    <property type="entry name" value="Condensation_dom"/>
</dbReference>
<comment type="cofactor">
    <cofactor evidence="1">
        <name>pantetheine 4'-phosphate</name>
        <dbReference type="ChEBI" id="CHEBI:47942"/>
    </cofactor>
</comment>
<dbReference type="SUPFAM" id="SSF47336">
    <property type="entry name" value="ACP-like"/>
    <property type="match status" value="1"/>
</dbReference>
<dbReference type="NCBIfam" id="TIGR01733">
    <property type="entry name" value="AA-adenyl-dom"/>
    <property type="match status" value="1"/>
</dbReference>
<dbReference type="InterPro" id="IPR006162">
    <property type="entry name" value="Ppantetheine_attach_site"/>
</dbReference>
<evidence type="ECO:0000256" key="2">
    <source>
        <dbReference type="ARBA" id="ARBA00022450"/>
    </source>
</evidence>
<evidence type="ECO:0000256" key="1">
    <source>
        <dbReference type="ARBA" id="ARBA00001957"/>
    </source>
</evidence>
<dbReference type="SUPFAM" id="SSF52777">
    <property type="entry name" value="CoA-dependent acyltransferases"/>
    <property type="match status" value="2"/>
</dbReference>
<dbReference type="InterPro" id="IPR010071">
    <property type="entry name" value="AA_adenyl_dom"/>
</dbReference>
<dbReference type="Pfam" id="PF00668">
    <property type="entry name" value="Condensation"/>
    <property type="match status" value="1"/>
</dbReference>
<sequence length="1404" mass="150404">MSSTTPSATGPRNGAGLPAPPGSRLPGEQQVAALMAELLGVPSVGPDDDFFALGGHSLLATRLVTRIRARLGTELPMRAVFERPTARTLSALLPEQRPAVPPIVPVERTGELPLSHAQERMWLLDQLESDNPSYNVPIALRLRGPLDPGRLRSALTAVGERHEVLRTRFEERDGQPVARAAEKPRIRFDQVRPGPGEAPERAALERAAADAREPFDLRDGPLVRATLTRLSEDEHLLAICTHHIVFDGWSVSVLIRDLHAAYTGEPQKPLPIQYADYAAWQTAWLKDGALDDQLAHWTSALADLPSALDLPTDRPRPATASGSGAQLHGRIDPETAQRLRTLARAEGTTLFSALYAAFGAVLMRRSGQDSAVIGVPVANRGRAEAEDLIGFFVNTLPLPVRLPDDGTYRGLLTQVSRTALAAFDHQDVPFERLVEVLAPERDLSRNPLFQAMFTLQNTPPPPTRLGDLTVELLTLESGSAKFDLTLTVAEGDGLEVVLEYATDLFDPETARAVLDEYLHLCEGAAHRPGARLSTLLRVPAADREKLLVTWNATDRENTTADVVTRLRHFAEVTPDAVALTDRTTSLTYRRLWQRADALRRDLVGRGVGPGDLVLVLGDRGAAVTTAVLGILATGAAFVPVDVAMPLPRAAGIASRSGARFLVAEPAATARAHRLVEAAERPLTVVSPYPAHAPAGDPPPTAFDGDSPAYVIHTSGSTGVPKGAVVHRLGMHNHLLAEIEELDLTAADTVVQNAGLAFDVSVWQTLVAFVVGGRSLVVADAIASDPVELFETAAREGATFLEVVPSLLRAALDAWDVLGSAPDPNRLRRLMVTGEALPPDLCRRWFARFPGVPLVNAYGPAECSDDVAQAVLAQDTPLAGARVPIGRPLRNTRLYVLDEECEPVPVGVPGELYVGGMGVGLGYLGDPRRTAAAFPPDPFHDVPGARMYRTGDVVRYLRDGQLEFLGRRDHQVKIRGQRIEPGEVEAAVRTLSGVRDAVVVADRSGPGGARLVAYVAGEVDPHAVRSALAGRLPSAMVPAAVVPLDALPLSANGKVDRAALPPAPVPEGDSYVPPRDAEETRLCALFAELLDLPRVGRYDDFFALGGHSLLATRLVARVRAAFGVALPLRVLFERPTPEGLRAALTGTGSAPAHAPVRTPVQRWFGTAEPSGGRGPLLFCLPHAGGGASAYRDWRALAPADVEVVPVHLPGREARLREPARHDARELAEELADVLPAFADRPFGLFGHSMGALLAFELSHALTARGHRPQALFVSGLDAPHRRALPARPAHTLDDEALRSALRGLDGTPPDVLDSPELLQTLLPVLRADAAVTETYTCPPRPPLTVPVTVCTGRDDPTLDPERTAAWAELSSAPVTFETFPGGHFYLRAQAGALLRLLSARLRATG</sequence>
<evidence type="ECO:0000313" key="6">
    <source>
        <dbReference type="EMBL" id="WNF01048.1"/>
    </source>
</evidence>
<evidence type="ECO:0000313" key="7">
    <source>
        <dbReference type="Proteomes" id="UP001305606"/>
    </source>
</evidence>
<dbReference type="Gene3D" id="2.30.38.10">
    <property type="entry name" value="Luciferase, Domain 3"/>
    <property type="match status" value="1"/>
</dbReference>
<evidence type="ECO:0000256" key="4">
    <source>
        <dbReference type="SAM" id="MobiDB-lite"/>
    </source>
</evidence>
<gene>
    <name evidence="6" type="ORF">PS467_39770</name>
</gene>
<dbReference type="InterPro" id="IPR023213">
    <property type="entry name" value="CAT-like_dom_sf"/>
</dbReference>
<dbReference type="CDD" id="cd05930">
    <property type="entry name" value="A_NRPS"/>
    <property type="match status" value="1"/>
</dbReference>
<dbReference type="PANTHER" id="PTHR45527">
    <property type="entry name" value="NONRIBOSOMAL PEPTIDE SYNTHETASE"/>
    <property type="match status" value="1"/>
</dbReference>
<dbReference type="Proteomes" id="UP001305606">
    <property type="component" value="Chromosome"/>
</dbReference>
<evidence type="ECO:0000259" key="5">
    <source>
        <dbReference type="PROSITE" id="PS50075"/>
    </source>
</evidence>
<protein>
    <submittedName>
        <fullName evidence="6">Amino acid adenylation domain-containing protein</fullName>
    </submittedName>
</protein>
<dbReference type="PROSITE" id="PS00455">
    <property type="entry name" value="AMP_BINDING"/>
    <property type="match status" value="1"/>
</dbReference>
<dbReference type="CDD" id="cd19531">
    <property type="entry name" value="LCL_NRPS-like"/>
    <property type="match status" value="1"/>
</dbReference>
<dbReference type="SUPFAM" id="SSF53474">
    <property type="entry name" value="alpha/beta-Hydrolases"/>
    <property type="match status" value="1"/>
</dbReference>
<dbReference type="Gene3D" id="3.40.50.980">
    <property type="match status" value="2"/>
</dbReference>
<dbReference type="Gene3D" id="1.10.1200.10">
    <property type="entry name" value="ACP-like"/>
    <property type="match status" value="2"/>
</dbReference>
<dbReference type="Gene3D" id="3.30.559.30">
    <property type="entry name" value="Nonribosomal peptide synthetase, condensation domain"/>
    <property type="match status" value="1"/>
</dbReference>
<feature type="region of interest" description="Disordered" evidence="4">
    <location>
        <begin position="1"/>
        <end position="26"/>
    </location>
</feature>
<organism evidence="6 7">
    <name type="scientific">Streptomyces luomodiensis</name>
    <dbReference type="NCBI Taxonomy" id="3026192"/>
    <lineage>
        <taxon>Bacteria</taxon>
        <taxon>Bacillati</taxon>
        <taxon>Actinomycetota</taxon>
        <taxon>Actinomycetes</taxon>
        <taxon>Kitasatosporales</taxon>
        <taxon>Streptomycetaceae</taxon>
        <taxon>Streptomyces</taxon>
    </lineage>
</organism>
<reference evidence="6 7" key="1">
    <citation type="submission" date="2023-02" db="EMBL/GenBank/DDBJ databases">
        <title>Streptomyces sp. SCA4-21 with antifungal activity against Fusarium oxysporum f. sp. cubense, Streptomyces sp. SCA2-17 with antifungal activity against Fusarium oxysporum f. sp. cubense.</title>
        <authorList>
            <person name="Qi D."/>
        </authorList>
    </citation>
    <scope>NUCLEOTIDE SEQUENCE [LARGE SCALE GENOMIC DNA]</scope>
    <source>
        <strain evidence="6 7">SCA4-21</strain>
    </source>
</reference>
<dbReference type="InterPro" id="IPR045851">
    <property type="entry name" value="AMP-bd_C_sf"/>
</dbReference>
<dbReference type="PROSITE" id="PS50075">
    <property type="entry name" value="CARRIER"/>
    <property type="match status" value="2"/>
</dbReference>
<proteinExistence type="predicted"/>
<dbReference type="PANTHER" id="PTHR45527:SF1">
    <property type="entry name" value="FATTY ACID SYNTHASE"/>
    <property type="match status" value="1"/>
</dbReference>
<accession>A0ABY9V9X4</accession>